<proteinExistence type="predicted"/>
<organism evidence="1 2">
    <name type="scientific">Corynebacterium ureicelerivorans</name>
    <dbReference type="NCBI Taxonomy" id="401472"/>
    <lineage>
        <taxon>Bacteria</taxon>
        <taxon>Bacillati</taxon>
        <taxon>Actinomycetota</taxon>
        <taxon>Actinomycetes</taxon>
        <taxon>Mycobacteriales</taxon>
        <taxon>Corynebacteriaceae</taxon>
        <taxon>Corynebacterium</taxon>
    </lineage>
</organism>
<reference evidence="1 2" key="1">
    <citation type="submission" date="2014-08" db="EMBL/GenBank/DDBJ databases">
        <title>Complete genome sequence of Corynebacterium ureicelerivorans DSM 45051, a lipophilic and urea-splitting isolate from a blood culture of a septicaemia patient.</title>
        <authorList>
            <person name="Tippelt A."/>
            <person name="Albersmeier A."/>
            <person name="Brinkrolf K."/>
            <person name="Ruckert C."/>
            <person name="Tauch A."/>
        </authorList>
    </citation>
    <scope>NUCLEOTIDE SEQUENCE [LARGE SCALE GENOMIC DNA]</scope>
    <source>
        <strain evidence="1 2">IMMIB RIV-2301</strain>
    </source>
</reference>
<dbReference type="AlphaFoldDB" id="A0A077HG52"/>
<accession>A0A077HG52</accession>
<sequence>MASVNGQFVVPRDYLRPSSVVLRDAVRHPRRVQYAVPAQYRAAACALTHPGTTLTGFGALALYGLPYLADAHDVVLVSPTLSVKRWGRSFTPTLMRKQLQPHEVWKVVCRNDLINIATPPVAVAQALQLIRTQRCSWPVHATGDEETRVRAVQLVDACRRFLGIAPEQIAAAGRGRVNNRWLADVVRASSALADSPKETEMRLLAVPVARKFGLKPEEQFEFWADGQLISRADLAFPEAKVALYYDGGHHDEKGTRVRDTRIDLYLTSIAWRPLRYGTNMLGGLPHHLEVVLRERGFAKVDTPER</sequence>
<evidence type="ECO:0000313" key="1">
    <source>
        <dbReference type="EMBL" id="AIL95933.1"/>
    </source>
</evidence>
<keyword evidence="2" id="KW-1185">Reference proteome</keyword>
<evidence type="ECO:0000313" key="2">
    <source>
        <dbReference type="Proteomes" id="UP000028939"/>
    </source>
</evidence>
<protein>
    <recommendedName>
        <fullName evidence="3">DUF559 domain-containing protein</fullName>
    </recommendedName>
</protein>
<gene>
    <name evidence="1" type="ORF">CUREI_00040</name>
</gene>
<name>A0A077HG52_9CORY</name>
<dbReference type="Proteomes" id="UP000028939">
    <property type="component" value="Chromosome"/>
</dbReference>
<dbReference type="HOGENOM" id="CLU_059338_1_0_11"/>
<dbReference type="KEGG" id="cuv:CUREI_00040"/>
<dbReference type="EMBL" id="CP009215">
    <property type="protein sequence ID" value="AIL95933.1"/>
    <property type="molecule type" value="Genomic_DNA"/>
</dbReference>
<evidence type="ECO:0008006" key="3">
    <source>
        <dbReference type="Google" id="ProtNLM"/>
    </source>
</evidence>